<dbReference type="STRING" id="1806994.A0A507BWR8"/>
<proteinExistence type="predicted"/>
<dbReference type="Gene3D" id="4.10.240.10">
    <property type="entry name" value="Zn(2)-C6 fungal-type DNA-binding domain"/>
    <property type="match status" value="1"/>
</dbReference>
<dbReference type="InterPro" id="IPR036864">
    <property type="entry name" value="Zn2-C6_fun-type_DNA-bd_sf"/>
</dbReference>
<evidence type="ECO:0000313" key="9">
    <source>
        <dbReference type="Proteomes" id="UP000319731"/>
    </source>
</evidence>
<keyword evidence="2" id="KW-0479">Metal-binding</keyword>
<dbReference type="PANTHER" id="PTHR47338:SF5">
    <property type="entry name" value="ZN(II)2CYS6 TRANSCRIPTION FACTOR (EUROFUNG)"/>
    <property type="match status" value="1"/>
</dbReference>
<evidence type="ECO:0000256" key="2">
    <source>
        <dbReference type="ARBA" id="ARBA00022723"/>
    </source>
</evidence>
<keyword evidence="4" id="KW-0804">Transcription</keyword>
<evidence type="ECO:0000256" key="4">
    <source>
        <dbReference type="ARBA" id="ARBA00023163"/>
    </source>
</evidence>
<feature type="compositionally biased region" description="Acidic residues" evidence="6">
    <location>
        <begin position="153"/>
        <end position="164"/>
    </location>
</feature>
<dbReference type="EMBL" id="QEAO01000080">
    <property type="protein sequence ID" value="TPX30264.1"/>
    <property type="molecule type" value="Genomic_DNA"/>
</dbReference>
<dbReference type="GeneID" id="42007356"/>
<gene>
    <name evidence="8" type="ORF">SmJEL517_g06133</name>
</gene>
<dbReference type="GO" id="GO:0000981">
    <property type="term" value="F:DNA-binding transcription factor activity, RNA polymerase II-specific"/>
    <property type="evidence" value="ECO:0007669"/>
    <property type="project" value="InterPro"/>
</dbReference>
<dbReference type="Proteomes" id="UP000319731">
    <property type="component" value="Unassembled WGS sequence"/>
</dbReference>
<evidence type="ECO:0000313" key="8">
    <source>
        <dbReference type="EMBL" id="TPX30264.1"/>
    </source>
</evidence>
<keyword evidence="9" id="KW-1185">Reference proteome</keyword>
<feature type="compositionally biased region" description="Polar residues" evidence="6">
    <location>
        <begin position="142"/>
        <end position="152"/>
    </location>
</feature>
<dbReference type="GO" id="GO:0003677">
    <property type="term" value="F:DNA binding"/>
    <property type="evidence" value="ECO:0007669"/>
    <property type="project" value="InterPro"/>
</dbReference>
<dbReference type="Pfam" id="PF04082">
    <property type="entry name" value="Fungal_trans"/>
    <property type="match status" value="1"/>
</dbReference>
<dbReference type="SUPFAM" id="SSF57701">
    <property type="entry name" value="Zn2/Cys6 DNA-binding domain"/>
    <property type="match status" value="1"/>
</dbReference>
<organism evidence="8 9">
    <name type="scientific">Synchytrium microbalum</name>
    <dbReference type="NCBI Taxonomy" id="1806994"/>
    <lineage>
        <taxon>Eukaryota</taxon>
        <taxon>Fungi</taxon>
        <taxon>Fungi incertae sedis</taxon>
        <taxon>Chytridiomycota</taxon>
        <taxon>Chytridiomycota incertae sedis</taxon>
        <taxon>Chytridiomycetes</taxon>
        <taxon>Synchytriales</taxon>
        <taxon>Synchytriaceae</taxon>
        <taxon>Synchytrium</taxon>
    </lineage>
</organism>
<feature type="region of interest" description="Disordered" evidence="6">
    <location>
        <begin position="199"/>
        <end position="234"/>
    </location>
</feature>
<reference evidence="8 9" key="1">
    <citation type="journal article" date="2019" name="Sci. Rep.">
        <title>Comparative genomics of chytrid fungi reveal insights into the obligate biotrophic and pathogenic lifestyle of Synchytrium endobioticum.</title>
        <authorList>
            <person name="van de Vossenberg B.T.L.H."/>
            <person name="Warris S."/>
            <person name="Nguyen H.D.T."/>
            <person name="van Gent-Pelzer M.P.E."/>
            <person name="Joly D.L."/>
            <person name="van de Geest H.C."/>
            <person name="Bonants P.J.M."/>
            <person name="Smith D.S."/>
            <person name="Levesque C.A."/>
            <person name="van der Lee T.A.J."/>
        </authorList>
    </citation>
    <scope>NUCLEOTIDE SEQUENCE [LARGE SCALE GENOMIC DNA]</scope>
    <source>
        <strain evidence="8 9">JEL517</strain>
    </source>
</reference>
<dbReference type="SMART" id="SM00066">
    <property type="entry name" value="GAL4"/>
    <property type="match status" value="1"/>
</dbReference>
<dbReference type="GO" id="GO:0006351">
    <property type="term" value="P:DNA-templated transcription"/>
    <property type="evidence" value="ECO:0007669"/>
    <property type="project" value="InterPro"/>
</dbReference>
<dbReference type="GO" id="GO:0008270">
    <property type="term" value="F:zinc ion binding"/>
    <property type="evidence" value="ECO:0007669"/>
    <property type="project" value="InterPro"/>
</dbReference>
<dbReference type="InterPro" id="IPR001138">
    <property type="entry name" value="Zn2Cys6_DnaBD"/>
</dbReference>
<evidence type="ECO:0000256" key="6">
    <source>
        <dbReference type="SAM" id="MobiDB-lite"/>
    </source>
</evidence>
<dbReference type="AlphaFoldDB" id="A0A507BWR8"/>
<name>A0A507BWR8_9FUNG</name>
<dbReference type="CDD" id="cd12148">
    <property type="entry name" value="fungal_TF_MHR"/>
    <property type="match status" value="1"/>
</dbReference>
<dbReference type="PROSITE" id="PS50048">
    <property type="entry name" value="ZN2_CY6_FUNGAL_2"/>
    <property type="match status" value="1"/>
</dbReference>
<dbReference type="OrthoDB" id="2112096at2759"/>
<evidence type="ECO:0000256" key="1">
    <source>
        <dbReference type="ARBA" id="ARBA00004123"/>
    </source>
</evidence>
<accession>A0A507BWR8</accession>
<feature type="region of interest" description="Disordered" evidence="6">
    <location>
        <begin position="138"/>
        <end position="170"/>
    </location>
</feature>
<dbReference type="PANTHER" id="PTHR47338">
    <property type="entry name" value="ZN(II)2CYS6 TRANSCRIPTION FACTOR (EUROFUNG)-RELATED"/>
    <property type="match status" value="1"/>
</dbReference>
<comment type="subcellular location">
    <subcellularLocation>
        <location evidence="1">Nucleus</location>
    </subcellularLocation>
</comment>
<feature type="domain" description="Zn(2)-C6 fungal-type" evidence="7">
    <location>
        <begin position="77"/>
        <end position="111"/>
    </location>
</feature>
<keyword evidence="5" id="KW-0539">Nucleus</keyword>
<dbReference type="InterPro" id="IPR050815">
    <property type="entry name" value="TF_fung"/>
</dbReference>
<evidence type="ECO:0000256" key="5">
    <source>
        <dbReference type="ARBA" id="ARBA00023242"/>
    </source>
</evidence>
<evidence type="ECO:0000259" key="7">
    <source>
        <dbReference type="PROSITE" id="PS50048"/>
    </source>
</evidence>
<dbReference type="RefSeq" id="XP_031021960.1">
    <property type="nucleotide sequence ID" value="XM_031172059.1"/>
</dbReference>
<feature type="region of interest" description="Disordered" evidence="6">
    <location>
        <begin position="46"/>
        <end position="70"/>
    </location>
</feature>
<dbReference type="GO" id="GO:0005634">
    <property type="term" value="C:nucleus"/>
    <property type="evidence" value="ECO:0007669"/>
    <property type="project" value="UniProtKB-SubCell"/>
</dbReference>
<feature type="compositionally biased region" description="Low complexity" evidence="6">
    <location>
        <begin position="221"/>
        <end position="234"/>
    </location>
</feature>
<dbReference type="CDD" id="cd00067">
    <property type="entry name" value="GAL4"/>
    <property type="match status" value="1"/>
</dbReference>
<sequence>MEDEVATLLANLSQLPPNGYLIPNPTPAPEQATRDDIAPLLSEAISELQASQQRRVRPPPQEGYTTKGTARKRQALACERCRIKKRKCDGVKPVCGNCTKARNKFDNICTYPEHPRRKGPRSGYRDALLQRLDEITGLLKTENGQNSASGENSQDENDMDEDSEQDRSMAGPSYTMHQQYETMPDMTYYEPYQILPPSTPSQLYPISPGSSGSSEEEVKQSESPPSQPPVSQHEPLVNQASYPNVVSPGTSAILHLESMLFEEQTSMVVRGSTPSDGPILEFPFGNLFSDFFVPGHQPFGNQPIITQIDLEPMSPLRMSMSPPPVSNDDDLKSHLIAVYFTFVATTTPVLHEPTFFANWKPVNRHPDYLLNAMYALAAKFSLHPELYKEPYGNPKKASQMFATLASDALQDAHSSESLPAAEACSLLASTSYGDGNGNDALAWIMTAVRMAQKMLVDRNDTDTITSATRLVGWQSLDLSPSEREIRRRIWAMLLRVDTYSTMGSGFPPLIYEGDYTYLLESGPRTASSMSVISSSQSATLAGFELWQKVVHEDPKHTIWDNVRGAPKATNPWVEYAPRREAAEMAHIQIAMILRRVYRHVFSEKRRGNFQNPGVLSVVSIFPAESDTRTIHDAMIELYASLPSDIKPFDSFADFCDGVPAAIAGNATAAASVAPGIILEFLWGVSTLHLDHVDHPERVFKTRLGERPLRVSSRDMVILAERAARFIVTSIYKSSGIAIPPFSTREPSTGGIDTSAPPASWCIVRSPMFSCCMFSIYGGVLSALAVPSHIVSSSILRPGDQLQKEETLRVLEACQRTAIPVMEATGRIWPISAMYSSRLRKIVEAVALKIIGIATQQPVDGVVRPPTVASTMEISQHDGGIVGQKNSICQ</sequence>
<keyword evidence="3" id="KW-0805">Transcription regulation</keyword>
<protein>
    <recommendedName>
        <fullName evidence="7">Zn(2)-C6 fungal-type domain-containing protein</fullName>
    </recommendedName>
</protein>
<comment type="caution">
    <text evidence="8">The sequence shown here is derived from an EMBL/GenBank/DDBJ whole genome shotgun (WGS) entry which is preliminary data.</text>
</comment>
<dbReference type="InterPro" id="IPR007219">
    <property type="entry name" value="XnlR_reg_dom"/>
</dbReference>
<evidence type="ECO:0000256" key="3">
    <source>
        <dbReference type="ARBA" id="ARBA00023015"/>
    </source>
</evidence>
<dbReference type="Pfam" id="PF00172">
    <property type="entry name" value="Zn_clus"/>
    <property type="match status" value="1"/>
</dbReference>